<reference evidence="13 14" key="1">
    <citation type="submission" date="2019-02" db="EMBL/GenBank/DDBJ databases">
        <title>Apibacter muscae sp. nov.: a novel member of the house fly microbiota.</title>
        <authorList>
            <person name="Park R."/>
        </authorList>
    </citation>
    <scope>NUCLEOTIDE SEQUENCE [LARGE SCALE GENOMIC DNA]</scope>
    <source>
        <strain evidence="13 14">AL1</strain>
    </source>
</reference>
<dbReference type="CDD" id="cd00400">
    <property type="entry name" value="Voltage_gated_ClC"/>
    <property type="match status" value="1"/>
</dbReference>
<evidence type="ECO:0000313" key="13">
    <source>
        <dbReference type="EMBL" id="TWP29134.1"/>
    </source>
</evidence>
<feature type="transmembrane region" description="Helical" evidence="11">
    <location>
        <begin position="248"/>
        <end position="266"/>
    </location>
</feature>
<evidence type="ECO:0000256" key="11">
    <source>
        <dbReference type="SAM" id="Phobius"/>
    </source>
</evidence>
<dbReference type="AlphaFoldDB" id="A0A563DH33"/>
<evidence type="ECO:0000256" key="6">
    <source>
        <dbReference type="ARBA" id="ARBA00023136"/>
    </source>
</evidence>
<feature type="transmembrane region" description="Helical" evidence="11">
    <location>
        <begin position="37"/>
        <end position="57"/>
    </location>
</feature>
<feature type="transmembrane region" description="Helical" evidence="11">
    <location>
        <begin position="427"/>
        <end position="443"/>
    </location>
</feature>
<keyword evidence="14" id="KW-1185">Reference proteome</keyword>
<dbReference type="Pfam" id="PF00571">
    <property type="entry name" value="CBS"/>
    <property type="match status" value="1"/>
</dbReference>
<comment type="caution">
    <text evidence="13">The sequence shown here is derived from an EMBL/GenBank/DDBJ whole genome shotgun (WGS) entry which is preliminary data.</text>
</comment>
<dbReference type="EMBL" id="SELH01000016">
    <property type="protein sequence ID" value="TWP29134.1"/>
    <property type="molecule type" value="Genomic_DNA"/>
</dbReference>
<dbReference type="Pfam" id="PF00654">
    <property type="entry name" value="Voltage_CLC"/>
    <property type="match status" value="1"/>
</dbReference>
<dbReference type="Proteomes" id="UP000319499">
    <property type="component" value="Unassembled WGS sequence"/>
</dbReference>
<evidence type="ECO:0000256" key="8">
    <source>
        <dbReference type="ARBA" id="ARBA00023214"/>
    </source>
</evidence>
<sequence>MRRKKKHKLFIIIFLFKRIRVEANLLARKFLLTNPQAFVYIISIIIGLTGGISAVILKNLVSFTEELIYHRNGISYSNYWIIFLPAIGILLTVIYIKFFVKENISHGVEKVLAAISKNKSRINIKNTYSSIVSSSLTVGFGGSSGLEAPIVYTGAAIGANVADKFNLPIKLRTLFIACGCSAAVAGIFKAPIAAIIFSLEVIMIDLSMWSIIPILISATTGALVSYFFLGDDISFYFAVFEPFDKSKIPFYILLGIICGFYAVYFIKFSRYIEKRFAQKKNIYLKAIIGGLSVGILIFIFPPLFGEGYIGIQHLMSDKPNVIIENSLFNSWKDNNLFLILFLLSILFIKVIASSFTTASGGIGGVFGPALFTGGVLGYIFEKIITKLSLIKLSEHNFTLVGMAGVMAGIMHAPITSIFLIAEITGGYSLLFPLIITATTAYLVKYRFDKYSVYTYHLKKENQMITHNKDKEAILRMNINNLIERDFIVVKSTMKLVDFIKEIIPKSNWNLFIVEDDNGDYLGVIQLDEIMGLLLDKEKYEGLEVKDIVTPSSAVINSLKGDNEAIFNLFDTYDVWYLPVVKNKKYLGMLSKSKLLQKYRKLIIDFSED</sequence>
<keyword evidence="4 11" id="KW-1133">Transmembrane helix</keyword>
<evidence type="ECO:0000256" key="4">
    <source>
        <dbReference type="ARBA" id="ARBA00022989"/>
    </source>
</evidence>
<evidence type="ECO:0000256" key="9">
    <source>
        <dbReference type="ARBA" id="ARBA00023303"/>
    </source>
</evidence>
<dbReference type="PROSITE" id="PS51371">
    <property type="entry name" value="CBS"/>
    <property type="match status" value="1"/>
</dbReference>
<dbReference type="PANTHER" id="PTHR43427">
    <property type="entry name" value="CHLORIDE CHANNEL PROTEIN CLC-E"/>
    <property type="match status" value="1"/>
</dbReference>
<dbReference type="Gene3D" id="1.10.3080.10">
    <property type="entry name" value="Clc chloride channel"/>
    <property type="match status" value="1"/>
</dbReference>
<proteinExistence type="predicted"/>
<keyword evidence="10" id="KW-0129">CBS domain</keyword>
<dbReference type="InterPro" id="IPR014743">
    <property type="entry name" value="Cl-channel_core"/>
</dbReference>
<keyword evidence="6 11" id="KW-0472">Membrane</keyword>
<dbReference type="InterPro" id="IPR001807">
    <property type="entry name" value="ClC"/>
</dbReference>
<evidence type="ECO:0000259" key="12">
    <source>
        <dbReference type="PROSITE" id="PS51371"/>
    </source>
</evidence>
<protein>
    <submittedName>
        <fullName evidence="13">Chloride channel protein</fullName>
    </submittedName>
</protein>
<feature type="domain" description="CBS" evidence="12">
    <location>
        <begin position="482"/>
        <end position="540"/>
    </location>
</feature>
<dbReference type="PRINTS" id="PR00762">
    <property type="entry name" value="CLCHANNEL"/>
</dbReference>
<dbReference type="CDD" id="cd02205">
    <property type="entry name" value="CBS_pair_SF"/>
    <property type="match status" value="1"/>
</dbReference>
<evidence type="ECO:0000256" key="2">
    <source>
        <dbReference type="ARBA" id="ARBA00022448"/>
    </source>
</evidence>
<evidence type="ECO:0000256" key="10">
    <source>
        <dbReference type="PROSITE-ProRule" id="PRU00703"/>
    </source>
</evidence>
<accession>A0A563DH33</accession>
<feature type="transmembrane region" description="Helical" evidence="11">
    <location>
        <begin position="78"/>
        <end position="100"/>
    </location>
</feature>
<feature type="transmembrane region" description="Helical" evidence="11">
    <location>
        <begin position="400"/>
        <end position="420"/>
    </location>
</feature>
<dbReference type="InterPro" id="IPR050368">
    <property type="entry name" value="ClC-type_chloride_channel"/>
</dbReference>
<dbReference type="InterPro" id="IPR046342">
    <property type="entry name" value="CBS_dom_sf"/>
</dbReference>
<feature type="transmembrane region" description="Helical" evidence="11">
    <location>
        <begin position="206"/>
        <end position="228"/>
    </location>
</feature>
<feature type="transmembrane region" description="Helical" evidence="11">
    <location>
        <begin position="336"/>
        <end position="355"/>
    </location>
</feature>
<keyword evidence="5" id="KW-0406">Ion transport</keyword>
<evidence type="ECO:0000256" key="1">
    <source>
        <dbReference type="ARBA" id="ARBA00004141"/>
    </source>
</evidence>
<evidence type="ECO:0000256" key="3">
    <source>
        <dbReference type="ARBA" id="ARBA00022692"/>
    </source>
</evidence>
<dbReference type="PANTHER" id="PTHR43427:SF6">
    <property type="entry name" value="CHLORIDE CHANNEL PROTEIN CLC-E"/>
    <property type="match status" value="1"/>
</dbReference>
<dbReference type="SUPFAM" id="SSF81340">
    <property type="entry name" value="Clc chloride channel"/>
    <property type="match status" value="1"/>
</dbReference>
<dbReference type="Gene3D" id="3.10.580.10">
    <property type="entry name" value="CBS-domain"/>
    <property type="match status" value="1"/>
</dbReference>
<dbReference type="GO" id="GO:0005254">
    <property type="term" value="F:chloride channel activity"/>
    <property type="evidence" value="ECO:0007669"/>
    <property type="project" value="UniProtKB-KW"/>
</dbReference>
<keyword evidence="8" id="KW-0868">Chloride</keyword>
<organism evidence="13 14">
    <name type="scientific">Apibacter muscae</name>
    <dbReference type="NCBI Taxonomy" id="2509004"/>
    <lineage>
        <taxon>Bacteria</taxon>
        <taxon>Pseudomonadati</taxon>
        <taxon>Bacteroidota</taxon>
        <taxon>Flavobacteriia</taxon>
        <taxon>Flavobacteriales</taxon>
        <taxon>Weeksellaceae</taxon>
        <taxon>Apibacter</taxon>
    </lineage>
</organism>
<evidence type="ECO:0000256" key="5">
    <source>
        <dbReference type="ARBA" id="ARBA00023065"/>
    </source>
</evidence>
<keyword evidence="2" id="KW-0813">Transport</keyword>
<evidence type="ECO:0000313" key="14">
    <source>
        <dbReference type="Proteomes" id="UP000319499"/>
    </source>
</evidence>
<keyword evidence="9" id="KW-0407">Ion channel</keyword>
<name>A0A563DH33_9FLAO</name>
<keyword evidence="7" id="KW-0869">Chloride channel</keyword>
<dbReference type="OrthoDB" id="9812438at2"/>
<dbReference type="RefSeq" id="WP_146292165.1">
    <property type="nucleotide sequence ID" value="NZ_SELH01000016.1"/>
</dbReference>
<dbReference type="SUPFAM" id="SSF54631">
    <property type="entry name" value="CBS-domain pair"/>
    <property type="match status" value="1"/>
</dbReference>
<dbReference type="InterPro" id="IPR000644">
    <property type="entry name" value="CBS_dom"/>
</dbReference>
<comment type="subcellular location">
    <subcellularLocation>
        <location evidence="1">Membrane</location>
        <topology evidence="1">Multi-pass membrane protein</topology>
    </subcellularLocation>
</comment>
<feature type="transmembrane region" description="Helical" evidence="11">
    <location>
        <begin position="286"/>
        <end position="304"/>
    </location>
</feature>
<gene>
    <name evidence="13" type="ORF">ETU09_04645</name>
</gene>
<feature type="transmembrane region" description="Helical" evidence="11">
    <location>
        <begin position="174"/>
        <end position="199"/>
    </location>
</feature>
<keyword evidence="3 11" id="KW-0812">Transmembrane</keyword>
<dbReference type="GO" id="GO:0034707">
    <property type="term" value="C:chloride channel complex"/>
    <property type="evidence" value="ECO:0007669"/>
    <property type="project" value="UniProtKB-KW"/>
</dbReference>
<evidence type="ECO:0000256" key="7">
    <source>
        <dbReference type="ARBA" id="ARBA00023173"/>
    </source>
</evidence>
<feature type="transmembrane region" description="Helical" evidence="11">
    <location>
        <begin position="362"/>
        <end position="380"/>
    </location>
</feature>